<feature type="transmembrane region" description="Helical" evidence="1">
    <location>
        <begin position="403"/>
        <end position="424"/>
    </location>
</feature>
<keyword evidence="1" id="KW-0812">Transmembrane</keyword>
<keyword evidence="1" id="KW-0472">Membrane</keyword>
<dbReference type="PANTHER" id="PTHR39084:SF1">
    <property type="entry name" value="DUF4010 DOMAIN-CONTAINING PROTEIN"/>
    <property type="match status" value="1"/>
</dbReference>
<feature type="transmembrane region" description="Helical" evidence="1">
    <location>
        <begin position="376"/>
        <end position="397"/>
    </location>
</feature>
<feature type="transmembrane region" description="Helical" evidence="1">
    <location>
        <begin position="16"/>
        <end position="34"/>
    </location>
</feature>
<evidence type="ECO:0000256" key="1">
    <source>
        <dbReference type="SAM" id="Phobius"/>
    </source>
</evidence>
<feature type="transmembrane region" description="Helical" evidence="1">
    <location>
        <begin position="343"/>
        <end position="364"/>
    </location>
</feature>
<dbReference type="EMBL" id="LAZR01000796">
    <property type="protein sequence ID" value="KKN57601.1"/>
    <property type="molecule type" value="Genomic_DNA"/>
</dbReference>
<feature type="transmembrane region" description="Helical" evidence="1">
    <location>
        <begin position="96"/>
        <end position="114"/>
    </location>
</feature>
<organism evidence="3">
    <name type="scientific">marine sediment metagenome</name>
    <dbReference type="NCBI Taxonomy" id="412755"/>
    <lineage>
        <taxon>unclassified sequences</taxon>
        <taxon>metagenomes</taxon>
        <taxon>ecological metagenomes</taxon>
    </lineage>
</organism>
<keyword evidence="1" id="KW-1133">Transmembrane helix</keyword>
<feature type="transmembrane region" description="Helical" evidence="1">
    <location>
        <begin position="213"/>
        <end position="233"/>
    </location>
</feature>
<evidence type="ECO:0000259" key="2">
    <source>
        <dbReference type="Pfam" id="PF13194"/>
    </source>
</evidence>
<dbReference type="Pfam" id="PF13194">
    <property type="entry name" value="DUF4010"/>
    <property type="match status" value="1"/>
</dbReference>
<comment type="caution">
    <text evidence="3">The sequence shown here is derived from an EMBL/GenBank/DDBJ whole genome shotgun (WGS) entry which is preliminary data.</text>
</comment>
<dbReference type="PANTHER" id="PTHR39084">
    <property type="entry name" value="MEMBRANE PROTEIN-RELATED"/>
    <property type="match status" value="1"/>
</dbReference>
<proteinExistence type="predicted"/>
<feature type="transmembrane region" description="Helical" evidence="1">
    <location>
        <begin position="120"/>
        <end position="138"/>
    </location>
</feature>
<evidence type="ECO:0000313" key="3">
    <source>
        <dbReference type="EMBL" id="KKN57601.1"/>
    </source>
</evidence>
<feature type="domain" description="DUF4010" evidence="2">
    <location>
        <begin position="192"/>
        <end position="399"/>
    </location>
</feature>
<feature type="transmembrane region" description="Helical" evidence="1">
    <location>
        <begin position="276"/>
        <end position="295"/>
    </location>
</feature>
<protein>
    <recommendedName>
        <fullName evidence="2">DUF4010 domain-containing protein</fullName>
    </recommendedName>
</protein>
<dbReference type="AlphaFoldDB" id="A0A0F9U8L6"/>
<accession>A0A0F9U8L6</accession>
<sequence length="426" mass="47678">MPAISDLFSVISLPPLLSHFLLVVALSFTIGLELHSYRRASNQDLGFGTTRTFTLIGMLGYVLYALDSQRLFYGAGFIALIVFLAVYYHSRSDERLYSLISPMLAIATFLLAPILDVFPAWFSILFVVTLLLILSEKLEIRNFSDRFNNAEMVTFSKYLIMTGVVLPLLPDQQVYAPYITVTYYQIWLSLLVVSSLSYLSYLAQSYVFKEKGVLFSGLLGGLYSSTATTIVLARRSRTSEPNHRYANAIILATAMMYLRLLLLTMFLGHSAEAEKLIYPFALLVISSVLITIYISQSHKNGVLEIKKMIIRHPLEFRTAIIFALLFVLFAAITKIVLMHYGHSGLTVMSFIVGLTDIDPFILSLMAGDFQVTSEQIVTAIIIATASNNLMKACYAMVLGRNRYAYMAGSWLIVSALVSFFYALVIL</sequence>
<reference evidence="3" key="1">
    <citation type="journal article" date="2015" name="Nature">
        <title>Complex archaea that bridge the gap between prokaryotes and eukaryotes.</title>
        <authorList>
            <person name="Spang A."/>
            <person name="Saw J.H."/>
            <person name="Jorgensen S.L."/>
            <person name="Zaremba-Niedzwiedzka K."/>
            <person name="Martijn J."/>
            <person name="Lind A.E."/>
            <person name="van Eijk R."/>
            <person name="Schleper C."/>
            <person name="Guy L."/>
            <person name="Ettema T.J."/>
        </authorList>
    </citation>
    <scope>NUCLEOTIDE SEQUENCE</scope>
</reference>
<gene>
    <name evidence="3" type="ORF">LCGC14_0560450</name>
</gene>
<feature type="transmembrane region" description="Helical" evidence="1">
    <location>
        <begin position="181"/>
        <end position="201"/>
    </location>
</feature>
<feature type="transmembrane region" description="Helical" evidence="1">
    <location>
        <begin position="245"/>
        <end position="270"/>
    </location>
</feature>
<feature type="transmembrane region" description="Helical" evidence="1">
    <location>
        <begin position="46"/>
        <end position="65"/>
    </location>
</feature>
<dbReference type="InterPro" id="IPR025105">
    <property type="entry name" value="DUF4010"/>
</dbReference>
<feature type="transmembrane region" description="Helical" evidence="1">
    <location>
        <begin position="71"/>
        <end position="89"/>
    </location>
</feature>
<name>A0A0F9U8L6_9ZZZZ</name>
<feature type="transmembrane region" description="Helical" evidence="1">
    <location>
        <begin position="316"/>
        <end position="337"/>
    </location>
</feature>